<evidence type="ECO:0000313" key="1">
    <source>
        <dbReference type="EMBL" id="RKN35959.1"/>
    </source>
</evidence>
<name>A0A3A9YG38_9ACTN</name>
<organism evidence="1 2">
    <name type="scientific">Streptomyces hoynatensis</name>
    <dbReference type="NCBI Taxonomy" id="1141874"/>
    <lineage>
        <taxon>Bacteria</taxon>
        <taxon>Bacillati</taxon>
        <taxon>Actinomycetota</taxon>
        <taxon>Actinomycetes</taxon>
        <taxon>Kitasatosporales</taxon>
        <taxon>Streptomycetaceae</taxon>
        <taxon>Streptomyces</taxon>
    </lineage>
</organism>
<keyword evidence="2" id="KW-1185">Reference proteome</keyword>
<comment type="caution">
    <text evidence="1">The sequence shown here is derived from an EMBL/GenBank/DDBJ whole genome shotgun (WGS) entry which is preliminary data.</text>
</comment>
<dbReference type="AlphaFoldDB" id="A0A3A9YG38"/>
<sequence>MCVVSGVCPIAAEVEAREAQARRERAIREREEEERRREKRYGTALDELRTFGLVRDYGRVPGPSLSKLERILAILREEDET</sequence>
<proteinExistence type="predicted"/>
<accession>A0A3A9YG38</accession>
<protein>
    <submittedName>
        <fullName evidence="1">Uncharacterized protein</fullName>
    </submittedName>
</protein>
<reference evidence="1 2" key="1">
    <citation type="journal article" date="2014" name="Int. J. Syst. Evol. Microbiol.">
        <title>Streptomyces hoynatensis sp. nov., isolated from deep marine sediment.</title>
        <authorList>
            <person name="Veyisoglu A."/>
            <person name="Sahin N."/>
        </authorList>
    </citation>
    <scope>NUCLEOTIDE SEQUENCE [LARGE SCALE GENOMIC DNA]</scope>
    <source>
        <strain evidence="1 2">KCTC 29097</strain>
    </source>
</reference>
<dbReference type="EMBL" id="RBAL01000034">
    <property type="protein sequence ID" value="RKN35959.1"/>
    <property type="molecule type" value="Genomic_DNA"/>
</dbReference>
<dbReference type="Proteomes" id="UP000272474">
    <property type="component" value="Unassembled WGS sequence"/>
</dbReference>
<evidence type="ECO:0000313" key="2">
    <source>
        <dbReference type="Proteomes" id="UP000272474"/>
    </source>
</evidence>
<gene>
    <name evidence="1" type="ORF">D7294_30480</name>
</gene>